<geneLocation type="plasmid" evidence="1 2">
    <name>unnamed</name>
</geneLocation>
<name>A0AAJ5RQG9_9BACI</name>
<dbReference type="Proteomes" id="UP001219585">
    <property type="component" value="Plasmid unnamed"/>
</dbReference>
<sequence length="88" mass="10537">MGLRKNEVFSDVIEMIAFHKDLQEIDDVNRELLIRTIFKTPETGYLHSGDLYTINEKGVLVTTTRVYRFSWEQIWPYLEFAKQQSYLF</sequence>
<evidence type="ECO:0000313" key="2">
    <source>
        <dbReference type="Proteomes" id="UP001219585"/>
    </source>
</evidence>
<reference evidence="1" key="1">
    <citation type="submission" date="2022-11" db="EMBL/GenBank/DDBJ databases">
        <title>Lysinibacillus irui.</title>
        <authorList>
            <person name="Akintayo S.O."/>
        </authorList>
    </citation>
    <scope>NUCLEOTIDE SEQUENCE</scope>
    <source>
        <strain evidence="1">IRB4-01</strain>
        <plasmid evidence="1">unnamed</plasmid>
    </source>
</reference>
<dbReference type="KEGG" id="liu:OU989_22635"/>
<protein>
    <submittedName>
        <fullName evidence="1">Uncharacterized protein</fullName>
    </submittedName>
</protein>
<evidence type="ECO:0000313" key="1">
    <source>
        <dbReference type="EMBL" id="WDV09323.1"/>
    </source>
</evidence>
<gene>
    <name evidence="1" type="ORF">OU989_22635</name>
</gene>
<dbReference type="EMBL" id="CP113528">
    <property type="protein sequence ID" value="WDV09323.1"/>
    <property type="molecule type" value="Genomic_DNA"/>
</dbReference>
<dbReference type="AlphaFoldDB" id="A0AAJ5RQG9"/>
<accession>A0AAJ5RQG9</accession>
<dbReference type="RefSeq" id="WP_274797540.1">
    <property type="nucleotide sequence ID" value="NZ_CP113528.1"/>
</dbReference>
<keyword evidence="1" id="KW-0614">Plasmid</keyword>
<organism evidence="1 2">
    <name type="scientific">Lysinibacillus irui</name>
    <dbReference type="NCBI Taxonomy" id="2998077"/>
    <lineage>
        <taxon>Bacteria</taxon>
        <taxon>Bacillati</taxon>
        <taxon>Bacillota</taxon>
        <taxon>Bacilli</taxon>
        <taxon>Bacillales</taxon>
        <taxon>Bacillaceae</taxon>
        <taxon>Lysinibacillus</taxon>
    </lineage>
</organism>
<proteinExistence type="predicted"/>